<evidence type="ECO:0000259" key="2">
    <source>
        <dbReference type="Pfam" id="PF25934"/>
    </source>
</evidence>
<evidence type="ECO:0000256" key="1">
    <source>
        <dbReference type="SAM" id="Phobius"/>
    </source>
</evidence>
<dbReference type="OrthoDB" id="331319at2157"/>
<name>A0A1I6FWZ7_HALSD</name>
<keyword evidence="1" id="KW-0812">Transmembrane</keyword>
<dbReference type="AlphaFoldDB" id="A0A1I6FWZ7"/>
<sequence>MVPVDRSQVPLRVVLGCCCLLACLGGVSLGAPAYQTAISEAAPSEAAMAASLDAYSPAEIDSTAFATLSSAEQTAVRGAIDSAAGVYTDRGRSADGDHLTYRNDIISHRFVGYEGSIYLVRTVIDVGYLSLGGSILVGSAGFALIGSGLRRRRHSGV</sequence>
<organism evidence="3 4">
    <name type="scientific">Halorubrum sodomense</name>
    <dbReference type="NCBI Taxonomy" id="35743"/>
    <lineage>
        <taxon>Archaea</taxon>
        <taxon>Methanobacteriati</taxon>
        <taxon>Methanobacteriota</taxon>
        <taxon>Stenosarchaea group</taxon>
        <taxon>Halobacteria</taxon>
        <taxon>Halobacteriales</taxon>
        <taxon>Haloferacaceae</taxon>
        <taxon>Halorubrum</taxon>
    </lineage>
</organism>
<evidence type="ECO:0000313" key="3">
    <source>
        <dbReference type="EMBL" id="SFR34454.1"/>
    </source>
</evidence>
<keyword evidence="1" id="KW-1133">Transmembrane helix</keyword>
<accession>A0A1I6FWZ7</accession>
<dbReference type="Proteomes" id="UP000198932">
    <property type="component" value="Unassembled WGS sequence"/>
</dbReference>
<feature type="domain" description="DUF7979" evidence="2">
    <location>
        <begin position="52"/>
        <end position="120"/>
    </location>
</feature>
<reference evidence="4" key="1">
    <citation type="submission" date="2016-10" db="EMBL/GenBank/DDBJ databases">
        <authorList>
            <person name="Varghese N."/>
            <person name="Submissions S."/>
        </authorList>
    </citation>
    <scope>NUCLEOTIDE SEQUENCE [LARGE SCALE GENOMIC DNA]</scope>
    <source>
        <strain evidence="4">RD 26</strain>
    </source>
</reference>
<gene>
    <name evidence="3" type="ORF">SAMN04487937_1321</name>
</gene>
<proteinExistence type="predicted"/>
<protein>
    <recommendedName>
        <fullName evidence="2">DUF7979 domain-containing protein</fullName>
    </recommendedName>
</protein>
<keyword evidence="4" id="KW-1185">Reference proteome</keyword>
<evidence type="ECO:0000313" key="4">
    <source>
        <dbReference type="Proteomes" id="UP000198932"/>
    </source>
</evidence>
<dbReference type="Pfam" id="PF25934">
    <property type="entry name" value="DUF7979"/>
    <property type="match status" value="1"/>
</dbReference>
<keyword evidence="1" id="KW-0472">Membrane</keyword>
<dbReference type="EMBL" id="FOYN01000002">
    <property type="protein sequence ID" value="SFR34454.1"/>
    <property type="molecule type" value="Genomic_DNA"/>
</dbReference>
<dbReference type="InterPro" id="IPR058285">
    <property type="entry name" value="DUF7979"/>
</dbReference>
<feature type="transmembrane region" description="Helical" evidence="1">
    <location>
        <begin position="126"/>
        <end position="145"/>
    </location>
</feature>
<dbReference type="RefSeq" id="WP_092920764.1">
    <property type="nucleotide sequence ID" value="NZ_FOYN01000002.1"/>
</dbReference>